<accession>A0A545U6B3</accession>
<organism evidence="3 4">
    <name type="scientific">Aliikangiella coralliicola</name>
    <dbReference type="NCBI Taxonomy" id="2592383"/>
    <lineage>
        <taxon>Bacteria</taxon>
        <taxon>Pseudomonadati</taxon>
        <taxon>Pseudomonadota</taxon>
        <taxon>Gammaproteobacteria</taxon>
        <taxon>Oceanospirillales</taxon>
        <taxon>Pleioneaceae</taxon>
        <taxon>Aliikangiella</taxon>
    </lineage>
</organism>
<reference evidence="3 4" key="1">
    <citation type="submission" date="2019-07" db="EMBL/GenBank/DDBJ databases">
        <title>Draft genome for Aliikangiella sp. M105.</title>
        <authorList>
            <person name="Wang G."/>
        </authorList>
    </citation>
    <scope>NUCLEOTIDE SEQUENCE [LARGE SCALE GENOMIC DNA]</scope>
    <source>
        <strain evidence="3 4">M105</strain>
    </source>
</reference>
<keyword evidence="1" id="KW-0732">Signal</keyword>
<dbReference type="Pfam" id="PF14347">
    <property type="entry name" value="DUF4399"/>
    <property type="match status" value="1"/>
</dbReference>
<comment type="caution">
    <text evidence="3">The sequence shown here is derived from an EMBL/GenBank/DDBJ whole genome shotgun (WGS) entry which is preliminary data.</text>
</comment>
<evidence type="ECO:0000256" key="1">
    <source>
        <dbReference type="SAM" id="SignalP"/>
    </source>
</evidence>
<dbReference type="OrthoDB" id="531568at2"/>
<keyword evidence="4" id="KW-1185">Reference proteome</keyword>
<dbReference type="InterPro" id="IPR025512">
    <property type="entry name" value="DUF4399"/>
</dbReference>
<feature type="signal peptide" evidence="1">
    <location>
        <begin position="1"/>
        <end position="22"/>
    </location>
</feature>
<gene>
    <name evidence="3" type="ORF">FLL46_21695</name>
</gene>
<dbReference type="AlphaFoldDB" id="A0A545U6B3"/>
<feature type="domain" description="DUF4399" evidence="2">
    <location>
        <begin position="62"/>
        <end position="151"/>
    </location>
</feature>
<protein>
    <submittedName>
        <fullName evidence="3">DUF4399 domain-containing protein</fullName>
    </submittedName>
</protein>
<evidence type="ECO:0000313" key="4">
    <source>
        <dbReference type="Proteomes" id="UP000315439"/>
    </source>
</evidence>
<dbReference type="Proteomes" id="UP000315439">
    <property type="component" value="Unassembled WGS sequence"/>
</dbReference>
<feature type="chain" id="PRO_5021881590" evidence="1">
    <location>
        <begin position="23"/>
        <end position="151"/>
    </location>
</feature>
<name>A0A545U6B3_9GAMM</name>
<proteinExistence type="predicted"/>
<dbReference type="RefSeq" id="WP_142933650.1">
    <property type="nucleotide sequence ID" value="NZ_ML660169.1"/>
</dbReference>
<evidence type="ECO:0000259" key="2">
    <source>
        <dbReference type="Pfam" id="PF14347"/>
    </source>
</evidence>
<evidence type="ECO:0000313" key="3">
    <source>
        <dbReference type="EMBL" id="TQV85006.1"/>
    </source>
</evidence>
<dbReference type="EMBL" id="VIKS01000013">
    <property type="protein sequence ID" value="TQV85006.1"/>
    <property type="molecule type" value="Genomic_DNA"/>
</dbReference>
<sequence length="151" mass="16316">MNNKRLFLLLISIISSIGFVSADSQKKRNTVSNTEITKSPENAKVYIIEPKNGEEVSTTFTVRFGLSGMGVAPAGVDKPNTGHHHLLIDANSLPAHGVPMGGEVMHFGGGQTEVELTLTKGKHTLQLILGDKLHIPHEPMVVSEQIMVIVK</sequence>